<dbReference type="Proteomes" id="UP000076967">
    <property type="component" value="Unassembled WGS sequence"/>
</dbReference>
<dbReference type="EMBL" id="LVJH01000074">
    <property type="protein sequence ID" value="OAB32938.1"/>
    <property type="molecule type" value="Genomic_DNA"/>
</dbReference>
<evidence type="ECO:0000256" key="3">
    <source>
        <dbReference type="ARBA" id="ARBA00023136"/>
    </source>
</evidence>
<dbReference type="PROSITE" id="PS50885">
    <property type="entry name" value="HAMP"/>
    <property type="match status" value="1"/>
</dbReference>
<keyword evidence="4 6" id="KW-0807">Transducer</keyword>
<protein>
    <recommendedName>
        <fullName evidence="12">Chemotaxis protein</fullName>
    </recommendedName>
</protein>
<accession>A0A168C0C9</accession>
<dbReference type="Gene3D" id="1.10.287.950">
    <property type="entry name" value="Methyl-accepting chemotaxis protein"/>
    <property type="match status" value="1"/>
</dbReference>
<dbReference type="SMART" id="SM00283">
    <property type="entry name" value="MA"/>
    <property type="match status" value="1"/>
</dbReference>
<proteinExistence type="inferred from homology"/>
<dbReference type="Pfam" id="PF00672">
    <property type="entry name" value="HAMP"/>
    <property type="match status" value="1"/>
</dbReference>
<evidence type="ECO:0000313" key="11">
    <source>
        <dbReference type="Proteomes" id="UP000076967"/>
    </source>
</evidence>
<evidence type="ECO:0000256" key="2">
    <source>
        <dbReference type="ARBA" id="ARBA00022475"/>
    </source>
</evidence>
<sequence>MKKKSLIFKSSIVLSLLFFLLGSTMAYISFERLRMQQDEELSTMEWTLHNLMVQNIPTIEKAKSLIASDKLLKEESIQQLQRQLDSMKENQLIANSYIYMPDVKTSGDIKKIQLLLGNQELYDGGQLPGTTYEAKGAFASALDKMEKDGYASSDVYTDELGEWVSVVSVINDDNGNRIAIFGVDFNYGVLQEKQNSQLKMTIIIGAVLIILFVALTIYLVRITLRPIRKLSELSRQVAEGDLSVKIPVNNQDEVGILSDNFNTMISNIRQLVLNVQTTSSNVTTSSRALTMSADQTAKASEEIADSIQEVATGSEIQMQSAMESQIAMEEMAIGIQRIAESSSRLSEHANEVTGNAEQGNKVIHQSVNGMEAIHSSVSDTVNILAELQQRSQEIEKILSIITNIAKQTNLLALNASIEAARVGEHGKGFAVVAKEVRDLAELSHNSSQQVSILLNDIATNVDRASSAMNTSMSQVTHGIQSVYKAGETFQEIVGALHSVNEQVYEVSAASEQMSAGSEQVAASLEELARIGRNASQNSQNVAASSEEQMAMMQEISSSATTLRDMAHDLEKEIGKFRLE</sequence>
<dbReference type="RefSeq" id="WP_068538100.1">
    <property type="nucleotide sequence ID" value="NZ_LVJH01000074.1"/>
</dbReference>
<keyword evidence="7" id="KW-0812">Transmembrane</keyword>
<evidence type="ECO:0008006" key="12">
    <source>
        <dbReference type="Google" id="ProtNLM"/>
    </source>
</evidence>
<keyword evidence="7" id="KW-1133">Transmembrane helix</keyword>
<comment type="similarity">
    <text evidence="5">Belongs to the methyl-accepting chemotaxis (MCP) protein family.</text>
</comment>
<comment type="subcellular location">
    <subcellularLocation>
        <location evidence="1">Cell membrane</location>
    </subcellularLocation>
</comment>
<evidence type="ECO:0000256" key="7">
    <source>
        <dbReference type="SAM" id="Phobius"/>
    </source>
</evidence>
<dbReference type="AlphaFoldDB" id="A0A168C0C9"/>
<dbReference type="SMART" id="SM00304">
    <property type="entry name" value="HAMP"/>
    <property type="match status" value="1"/>
</dbReference>
<dbReference type="PANTHER" id="PTHR32089:SF112">
    <property type="entry name" value="LYSOZYME-LIKE PROTEIN-RELATED"/>
    <property type="match status" value="1"/>
</dbReference>
<keyword evidence="11" id="KW-1185">Reference proteome</keyword>
<reference evidence="10 11" key="1">
    <citation type="submission" date="2016-03" db="EMBL/GenBank/DDBJ databases">
        <title>Draft genome sequence of Paenibacillus glacialis DSM 22343.</title>
        <authorList>
            <person name="Shin S.-K."/>
            <person name="Yi H."/>
        </authorList>
    </citation>
    <scope>NUCLEOTIDE SEQUENCE [LARGE SCALE GENOMIC DNA]</scope>
    <source>
        <strain evidence="10 11">DSM 22343</strain>
    </source>
</reference>
<dbReference type="CDD" id="cd06225">
    <property type="entry name" value="HAMP"/>
    <property type="match status" value="1"/>
</dbReference>
<comment type="caution">
    <text evidence="10">The sequence shown here is derived from an EMBL/GenBank/DDBJ whole genome shotgun (WGS) entry which is preliminary data.</text>
</comment>
<evidence type="ECO:0000259" key="9">
    <source>
        <dbReference type="PROSITE" id="PS50885"/>
    </source>
</evidence>
<dbReference type="GO" id="GO:0007165">
    <property type="term" value="P:signal transduction"/>
    <property type="evidence" value="ECO:0007669"/>
    <property type="project" value="UniProtKB-KW"/>
</dbReference>
<keyword evidence="3 7" id="KW-0472">Membrane</keyword>
<dbReference type="CDD" id="cd11386">
    <property type="entry name" value="MCP_signal"/>
    <property type="match status" value="1"/>
</dbReference>
<dbReference type="Gene3D" id="6.10.340.10">
    <property type="match status" value="1"/>
</dbReference>
<keyword evidence="2" id="KW-1003">Cell membrane</keyword>
<evidence type="ECO:0000256" key="5">
    <source>
        <dbReference type="ARBA" id="ARBA00029447"/>
    </source>
</evidence>
<dbReference type="STRING" id="494026.PGLA_26000"/>
<dbReference type="OrthoDB" id="369835at2"/>
<dbReference type="PANTHER" id="PTHR32089">
    <property type="entry name" value="METHYL-ACCEPTING CHEMOTAXIS PROTEIN MCPB"/>
    <property type="match status" value="1"/>
</dbReference>
<dbReference type="SUPFAM" id="SSF58104">
    <property type="entry name" value="Methyl-accepting chemotaxis protein (MCP) signaling domain"/>
    <property type="match status" value="1"/>
</dbReference>
<evidence type="ECO:0000313" key="10">
    <source>
        <dbReference type="EMBL" id="OAB32938.1"/>
    </source>
</evidence>
<organism evidence="10 11">
    <name type="scientific">Paenibacillus glacialis</name>
    <dbReference type="NCBI Taxonomy" id="494026"/>
    <lineage>
        <taxon>Bacteria</taxon>
        <taxon>Bacillati</taxon>
        <taxon>Bacillota</taxon>
        <taxon>Bacilli</taxon>
        <taxon>Bacillales</taxon>
        <taxon>Paenibacillaceae</taxon>
        <taxon>Paenibacillus</taxon>
    </lineage>
</organism>
<feature type="domain" description="Methyl-accepting transducer" evidence="8">
    <location>
        <begin position="292"/>
        <end position="528"/>
    </location>
</feature>
<evidence type="ECO:0000256" key="6">
    <source>
        <dbReference type="PROSITE-ProRule" id="PRU00284"/>
    </source>
</evidence>
<evidence type="ECO:0000259" key="8">
    <source>
        <dbReference type="PROSITE" id="PS50111"/>
    </source>
</evidence>
<dbReference type="PROSITE" id="PS50111">
    <property type="entry name" value="CHEMOTAXIS_TRANSDUC_2"/>
    <property type="match status" value="1"/>
</dbReference>
<name>A0A168C0C9_9BACL</name>
<feature type="domain" description="HAMP" evidence="9">
    <location>
        <begin position="221"/>
        <end position="273"/>
    </location>
</feature>
<dbReference type="InterPro" id="IPR004089">
    <property type="entry name" value="MCPsignal_dom"/>
</dbReference>
<dbReference type="InterPro" id="IPR003660">
    <property type="entry name" value="HAMP_dom"/>
</dbReference>
<feature type="transmembrane region" description="Helical" evidence="7">
    <location>
        <begin position="200"/>
        <end position="220"/>
    </location>
</feature>
<evidence type="ECO:0000256" key="1">
    <source>
        <dbReference type="ARBA" id="ARBA00004236"/>
    </source>
</evidence>
<dbReference type="GO" id="GO:0005886">
    <property type="term" value="C:plasma membrane"/>
    <property type="evidence" value="ECO:0007669"/>
    <property type="project" value="UniProtKB-SubCell"/>
</dbReference>
<gene>
    <name evidence="10" type="ORF">PGLA_26000</name>
</gene>
<dbReference type="Pfam" id="PF00015">
    <property type="entry name" value="MCPsignal"/>
    <property type="match status" value="1"/>
</dbReference>
<evidence type="ECO:0000256" key="4">
    <source>
        <dbReference type="ARBA" id="ARBA00023224"/>
    </source>
</evidence>